<organism evidence="1 2">
    <name type="scientific">Trichonephila clavata</name>
    <name type="common">Joro spider</name>
    <name type="synonym">Nephila clavata</name>
    <dbReference type="NCBI Taxonomy" id="2740835"/>
    <lineage>
        <taxon>Eukaryota</taxon>
        <taxon>Metazoa</taxon>
        <taxon>Ecdysozoa</taxon>
        <taxon>Arthropoda</taxon>
        <taxon>Chelicerata</taxon>
        <taxon>Arachnida</taxon>
        <taxon>Araneae</taxon>
        <taxon>Araneomorphae</taxon>
        <taxon>Entelegynae</taxon>
        <taxon>Araneoidea</taxon>
        <taxon>Nephilidae</taxon>
        <taxon>Trichonephila</taxon>
    </lineage>
</organism>
<dbReference type="AlphaFoldDB" id="A0A8X6FEP8"/>
<evidence type="ECO:0000313" key="1">
    <source>
        <dbReference type="EMBL" id="GFQ78173.1"/>
    </source>
</evidence>
<dbReference type="Proteomes" id="UP000887116">
    <property type="component" value="Unassembled WGS sequence"/>
</dbReference>
<comment type="caution">
    <text evidence="1">The sequence shown here is derived from an EMBL/GenBank/DDBJ whole genome shotgun (WGS) entry which is preliminary data.</text>
</comment>
<keyword evidence="2" id="KW-1185">Reference proteome</keyword>
<protein>
    <submittedName>
        <fullName evidence="1">Uncharacterized protein</fullName>
    </submittedName>
</protein>
<sequence length="104" mass="11926">MVSFQRFATCSFGSMFLCFHLEALQDDRNKCRYRLGHGPEESSVVSDVMGSLEEIYPRQDAPDLMFPKASQHLAFFIQLSPWAWFGLNVQQVRGVKDGQRPILL</sequence>
<proteinExistence type="predicted"/>
<dbReference type="EMBL" id="BMAO01011983">
    <property type="protein sequence ID" value="GFQ78173.1"/>
    <property type="molecule type" value="Genomic_DNA"/>
</dbReference>
<accession>A0A8X6FEP8</accession>
<evidence type="ECO:0000313" key="2">
    <source>
        <dbReference type="Proteomes" id="UP000887116"/>
    </source>
</evidence>
<gene>
    <name evidence="1" type="ORF">TNCT_689971</name>
</gene>
<reference evidence="1" key="1">
    <citation type="submission" date="2020-07" db="EMBL/GenBank/DDBJ databases">
        <title>Multicomponent nature underlies the extraordinary mechanical properties of spider dragline silk.</title>
        <authorList>
            <person name="Kono N."/>
            <person name="Nakamura H."/>
            <person name="Mori M."/>
            <person name="Yoshida Y."/>
            <person name="Ohtoshi R."/>
            <person name="Malay A.D."/>
            <person name="Moran D.A.P."/>
            <person name="Tomita M."/>
            <person name="Numata K."/>
            <person name="Arakawa K."/>
        </authorList>
    </citation>
    <scope>NUCLEOTIDE SEQUENCE</scope>
</reference>
<name>A0A8X6FEP8_TRICU</name>